<dbReference type="EMBL" id="BNBD01000002">
    <property type="protein sequence ID" value="GHF34969.1"/>
    <property type="molecule type" value="Genomic_DNA"/>
</dbReference>
<evidence type="ECO:0000313" key="12">
    <source>
        <dbReference type="Proteomes" id="UP000638313"/>
    </source>
</evidence>
<evidence type="ECO:0000256" key="4">
    <source>
        <dbReference type="ARBA" id="ARBA00022801"/>
    </source>
</evidence>
<feature type="active site" description="Proton donor" evidence="7">
    <location>
        <position position="334"/>
    </location>
</feature>
<dbReference type="InterPro" id="IPR023612">
    <property type="entry name" value="Peptidase_M4"/>
</dbReference>
<comment type="function">
    <text evidence="8">Extracellular zinc metalloprotease.</text>
</comment>
<evidence type="ECO:0000259" key="9">
    <source>
        <dbReference type="Pfam" id="PF01447"/>
    </source>
</evidence>
<dbReference type="PANTHER" id="PTHR43579">
    <property type="match status" value="1"/>
</dbReference>
<comment type="caution">
    <text evidence="11">The sequence shown here is derived from an EMBL/GenBank/DDBJ whole genome shotgun (WGS) entry which is preliminary data.</text>
</comment>
<feature type="domain" description="Peptidase M4 C-terminal" evidence="10">
    <location>
        <begin position="243"/>
        <end position="411"/>
    </location>
</feature>
<dbReference type="GO" id="GO:0006508">
    <property type="term" value="P:proteolysis"/>
    <property type="evidence" value="ECO:0007669"/>
    <property type="project" value="UniProtKB-KW"/>
</dbReference>
<organism evidence="11 12">
    <name type="scientific">Streptomyces mashuensis</name>
    <dbReference type="NCBI Taxonomy" id="33904"/>
    <lineage>
        <taxon>Bacteria</taxon>
        <taxon>Bacillati</taxon>
        <taxon>Actinomycetota</taxon>
        <taxon>Actinomycetes</taxon>
        <taxon>Kitasatosporales</taxon>
        <taxon>Streptomycetaceae</taxon>
        <taxon>Streptomyces</taxon>
    </lineage>
</organism>
<keyword evidence="3" id="KW-0479">Metal-binding</keyword>
<keyword evidence="6 8" id="KW-0482">Metalloprotease</keyword>
<keyword evidence="12" id="KW-1185">Reference proteome</keyword>
<sequence length="415" mass="44672">MVYSTLTEACGKRRGVSACGTRKDSEDDHSISSIVATTGDKPHGRCHISAMNPTEESTTGTPHVPDPHVLCTIVPPHLLDRLAQHEEPRFHEPARRTLEHDGALRTRRRVTTLRPAAMATGRGTPADTPNRTVYDARHVEHVPGTKVHSEGDAPSQDATVNRAHAGLGATFDLYFKVYGRRSIDDSGLPLNATVHYGQGYCNAFWDGERMVFGDGDNDLFLDFTLPVDVIGHELTHGVVQYTANLEYYGQPGALNESLADVFGSLIKQYALGQTAAEADWLIGDELLGPHVTGTALRSMKAPGTAYDDDVLGKDPQPASMDDYVRTSRDNGGVHINSGIPNHAFYLVATALGGHAWERAGKIWYATLTGGQLASDASFADFARLTAATARTLYGEGDEVRAVLKAWGQVGVTGAA</sequence>
<dbReference type="InterPro" id="IPR027268">
    <property type="entry name" value="Peptidase_M4/M1_CTD_sf"/>
</dbReference>
<evidence type="ECO:0000256" key="2">
    <source>
        <dbReference type="ARBA" id="ARBA00022670"/>
    </source>
</evidence>
<name>A0A919B180_9ACTN</name>
<comment type="cofactor">
    <cofactor evidence="8">
        <name>Zn(2+)</name>
        <dbReference type="ChEBI" id="CHEBI:29105"/>
    </cofactor>
</comment>
<dbReference type="Pfam" id="PF02868">
    <property type="entry name" value="Peptidase_M4_C"/>
    <property type="match status" value="1"/>
</dbReference>
<evidence type="ECO:0000313" key="11">
    <source>
        <dbReference type="EMBL" id="GHF34969.1"/>
    </source>
</evidence>
<dbReference type="GO" id="GO:0046872">
    <property type="term" value="F:metal ion binding"/>
    <property type="evidence" value="ECO:0007669"/>
    <property type="project" value="UniProtKB-UniRule"/>
</dbReference>
<evidence type="ECO:0000256" key="1">
    <source>
        <dbReference type="ARBA" id="ARBA00009388"/>
    </source>
</evidence>
<evidence type="ECO:0000256" key="8">
    <source>
        <dbReference type="RuleBase" id="RU366073"/>
    </source>
</evidence>
<evidence type="ECO:0000256" key="7">
    <source>
        <dbReference type="PIRSR" id="PIRSR623612-1"/>
    </source>
</evidence>
<dbReference type="EC" id="3.4.24.-" evidence="8"/>
<evidence type="ECO:0000256" key="5">
    <source>
        <dbReference type="ARBA" id="ARBA00022833"/>
    </source>
</evidence>
<dbReference type="CDD" id="cd09597">
    <property type="entry name" value="M4_TLP"/>
    <property type="match status" value="1"/>
</dbReference>
<evidence type="ECO:0000256" key="6">
    <source>
        <dbReference type="ARBA" id="ARBA00023049"/>
    </source>
</evidence>
<dbReference type="SUPFAM" id="SSF55486">
    <property type="entry name" value="Metalloproteases ('zincins'), catalytic domain"/>
    <property type="match status" value="1"/>
</dbReference>
<dbReference type="Gene3D" id="1.10.390.10">
    <property type="entry name" value="Neutral Protease Domain 2"/>
    <property type="match status" value="1"/>
</dbReference>
<dbReference type="GO" id="GO:0005576">
    <property type="term" value="C:extracellular region"/>
    <property type="evidence" value="ECO:0007669"/>
    <property type="project" value="UniProtKB-SubCell"/>
</dbReference>
<reference evidence="11" key="1">
    <citation type="journal article" date="2014" name="Int. J. Syst. Evol. Microbiol.">
        <title>Complete genome sequence of Corynebacterium casei LMG S-19264T (=DSM 44701T), isolated from a smear-ripened cheese.</title>
        <authorList>
            <consortium name="US DOE Joint Genome Institute (JGI-PGF)"/>
            <person name="Walter F."/>
            <person name="Albersmeier A."/>
            <person name="Kalinowski J."/>
            <person name="Ruckert C."/>
        </authorList>
    </citation>
    <scope>NUCLEOTIDE SEQUENCE</scope>
    <source>
        <strain evidence="11">JCM 4059</strain>
    </source>
</reference>
<accession>A0A919B180</accession>
<keyword evidence="5 8" id="KW-0862">Zinc</keyword>
<proteinExistence type="inferred from homology"/>
<gene>
    <name evidence="11" type="ORF">GCM10010218_15180</name>
</gene>
<feature type="active site" evidence="7">
    <location>
        <position position="233"/>
    </location>
</feature>
<feature type="domain" description="Peptidase M4" evidence="9">
    <location>
        <begin position="132"/>
        <end position="240"/>
    </location>
</feature>
<dbReference type="InterPro" id="IPR001570">
    <property type="entry name" value="Peptidase_M4_C_domain"/>
</dbReference>
<keyword evidence="8" id="KW-0964">Secreted</keyword>
<dbReference type="InterPro" id="IPR052759">
    <property type="entry name" value="Metalloprotease_M4"/>
</dbReference>
<dbReference type="InterPro" id="IPR013856">
    <property type="entry name" value="Peptidase_M4_domain"/>
</dbReference>
<reference evidence="11" key="2">
    <citation type="submission" date="2020-09" db="EMBL/GenBank/DDBJ databases">
        <authorList>
            <person name="Sun Q."/>
            <person name="Ohkuma M."/>
        </authorList>
    </citation>
    <scope>NUCLEOTIDE SEQUENCE</scope>
    <source>
        <strain evidence="11">JCM 4059</strain>
    </source>
</reference>
<dbReference type="AlphaFoldDB" id="A0A919B180"/>
<dbReference type="Pfam" id="PF01447">
    <property type="entry name" value="Peptidase_M4"/>
    <property type="match status" value="1"/>
</dbReference>
<dbReference type="Gene3D" id="3.10.170.10">
    <property type="match status" value="1"/>
</dbReference>
<keyword evidence="4 8" id="KW-0378">Hydrolase</keyword>
<dbReference type="GO" id="GO:0004222">
    <property type="term" value="F:metalloendopeptidase activity"/>
    <property type="evidence" value="ECO:0007669"/>
    <property type="project" value="UniProtKB-UniRule"/>
</dbReference>
<evidence type="ECO:0000256" key="3">
    <source>
        <dbReference type="ARBA" id="ARBA00022723"/>
    </source>
</evidence>
<comment type="subcellular location">
    <subcellularLocation>
        <location evidence="8">Secreted</location>
    </subcellularLocation>
</comment>
<comment type="similarity">
    <text evidence="1 8">Belongs to the peptidase M4 family.</text>
</comment>
<dbReference type="PANTHER" id="PTHR43579:SF1">
    <property type="entry name" value="NEUTRAL METALLOPROTEINASE"/>
    <property type="match status" value="1"/>
</dbReference>
<protein>
    <recommendedName>
        <fullName evidence="8">Neutral metalloproteinase</fullName>
        <ecNumber evidence="8">3.4.24.-</ecNumber>
    </recommendedName>
</protein>
<dbReference type="Proteomes" id="UP000638313">
    <property type="component" value="Unassembled WGS sequence"/>
</dbReference>
<keyword evidence="2 8" id="KW-0645">Protease</keyword>
<dbReference type="PRINTS" id="PR00730">
    <property type="entry name" value="THERMOLYSIN"/>
</dbReference>
<evidence type="ECO:0000259" key="10">
    <source>
        <dbReference type="Pfam" id="PF02868"/>
    </source>
</evidence>